<feature type="transmembrane region" description="Helical" evidence="3">
    <location>
        <begin position="108"/>
        <end position="127"/>
    </location>
</feature>
<dbReference type="Gene3D" id="1.25.40.10">
    <property type="entry name" value="Tetratricopeptide repeat domain"/>
    <property type="match status" value="1"/>
</dbReference>
<accession>A0A919CG06</accession>
<gene>
    <name evidence="5" type="ORF">GCM10010334_82170</name>
</gene>
<feature type="compositionally biased region" description="Low complexity" evidence="2">
    <location>
        <begin position="300"/>
        <end position="312"/>
    </location>
</feature>
<evidence type="ECO:0000259" key="4">
    <source>
        <dbReference type="PROSITE" id="PS51782"/>
    </source>
</evidence>
<dbReference type="InterPro" id="IPR036779">
    <property type="entry name" value="LysM_dom_sf"/>
</dbReference>
<feature type="compositionally biased region" description="Pro residues" evidence="2">
    <location>
        <begin position="313"/>
        <end position="324"/>
    </location>
</feature>
<dbReference type="SMART" id="SM01043">
    <property type="entry name" value="BTAD"/>
    <property type="match status" value="1"/>
</dbReference>
<protein>
    <recommendedName>
        <fullName evidence="4">LysM domain-containing protein</fullName>
    </recommendedName>
</protein>
<dbReference type="Proteomes" id="UP000638353">
    <property type="component" value="Unassembled WGS sequence"/>
</dbReference>
<feature type="region of interest" description="Disordered" evidence="2">
    <location>
        <begin position="823"/>
        <end position="867"/>
    </location>
</feature>
<dbReference type="SMART" id="SM00257">
    <property type="entry name" value="LysM"/>
    <property type="match status" value="1"/>
</dbReference>
<feature type="transmembrane region" description="Helical" evidence="3">
    <location>
        <begin position="12"/>
        <end position="40"/>
    </location>
</feature>
<reference evidence="5" key="1">
    <citation type="journal article" date="2014" name="Int. J. Syst. Evol. Microbiol.">
        <title>Complete genome sequence of Corynebacterium casei LMG S-19264T (=DSM 44701T), isolated from a smear-ripened cheese.</title>
        <authorList>
            <consortium name="US DOE Joint Genome Institute (JGI-PGF)"/>
            <person name="Walter F."/>
            <person name="Albersmeier A."/>
            <person name="Kalinowski J."/>
            <person name="Ruckert C."/>
        </authorList>
    </citation>
    <scope>NUCLEOTIDE SEQUENCE</scope>
    <source>
        <strain evidence="5">JCM 4637</strain>
    </source>
</reference>
<feature type="domain" description="LysM" evidence="4">
    <location>
        <begin position="250"/>
        <end position="299"/>
    </location>
</feature>
<dbReference type="PANTHER" id="PTHR34700:SF4">
    <property type="entry name" value="PHAGE-LIKE ELEMENT PBSX PROTEIN XKDP"/>
    <property type="match status" value="1"/>
</dbReference>
<evidence type="ECO:0000256" key="3">
    <source>
        <dbReference type="SAM" id="Phobius"/>
    </source>
</evidence>
<evidence type="ECO:0000313" key="6">
    <source>
        <dbReference type="Proteomes" id="UP000638353"/>
    </source>
</evidence>
<feature type="region of interest" description="Disordered" evidence="2">
    <location>
        <begin position="745"/>
        <end position="801"/>
    </location>
</feature>
<feature type="compositionally biased region" description="Pro residues" evidence="2">
    <location>
        <begin position="826"/>
        <end position="836"/>
    </location>
</feature>
<dbReference type="CDD" id="cd00118">
    <property type="entry name" value="LysM"/>
    <property type="match status" value="1"/>
</dbReference>
<keyword evidence="3" id="KW-0812">Transmembrane</keyword>
<sequence length="1101" mass="114713">MTTSGADRQRGAAAVVRALLSLIAVLALVGGLPVLLWHATAATWAPGLDALGQLLSSADTVPVFLLALTVLGWAGWAAFTLSLAVEIPAQVRGLSAPRLPGLGTGQRAAALLVGGILLLLPTGTALASPAQATTTISAPKTTGAPAAEGVPASAAEARSTATKQEAPTYTVRDLRPAESLWSIAEDHLGDGSRYTEIADLNEGRTMNDGNVFRTQAPIQPGWVLRMPATPTTSEVPTTPPQGDAAQSSTTSYTVKAGDTLTAIAEDQLGDAEKYPEIYTANKKTLADPDHIYPGQHLTLPADPGAGPAGTAPAPTPHRPAPAPAPGGDKSSGAPDPKTPAPEPVPTSPAPSATPSPSAPASPAPSDRAPEAPVPPANTPPQAPSSPASAPTSASPAPEEEGGAVAESASSMDLRTVAGTGALLAGSVVSALALRRLLQRRRRKPGQSIPVAQTGRAEQLLGAAAEQASPQLLDHALRALAQRAAADNQQVPVLRAATVTARTVGVLPDDLSAEPVWPFVAGPDGAGSWWQLPAAPALPEAAVQVPPPLPGLVSVGARADNSLLLLNLPAVRSLLLDGTAEQVEQVALSLALELSQSPWAATTEIVAVGFGKDLAQLLPTARIQYVAELAHATRDLAERAIEAHLDEDEKDGEGSAPVGPWILLAPGPVTDEDAWALADALDKTRDVPTCVVLPAAVRARFPDADVLDAGVPQTELQPLPCVDERVRLQRLEPEIYQEVLHALQVAGQPPQDPDPRGPWTHVPQEPVPLTPQAAARQAAQNRPARAHTPGPGNRDRDRDRDTAEDSGIFHSLLAAVQDPASVTAVPAPVPPADPPPAAAAAPLAPEVKGPGRPGAGAAPTPPSSPPLLRMLGPIEVTRLSGKGHGPKLALLTALLHFRPSRDGYSIREAMDPKSPWSADTFSSRMTTLRAQLGTAEDGQPYVVRRRAGAPYTLHPDFTCDWHAFLRLAEHGLASKTVEPLDEALSLVRGRPFGTHAPTWAFALQQEMITRITDIAHAAAQHHTAHGLYDKAGHALNIGLEVDDSAELLHRDLLRLEAARGNRAGIQAVVELIRRVNDHLDVSMEPETEHLITELLSDKNTEH</sequence>
<feature type="compositionally biased region" description="Pro residues" evidence="2">
    <location>
        <begin position="336"/>
        <end position="362"/>
    </location>
</feature>
<feature type="compositionally biased region" description="Basic and acidic residues" evidence="2">
    <location>
        <begin position="792"/>
        <end position="801"/>
    </location>
</feature>
<dbReference type="Pfam" id="PF01476">
    <property type="entry name" value="LysM"/>
    <property type="match status" value="2"/>
</dbReference>
<dbReference type="InterPro" id="IPR011990">
    <property type="entry name" value="TPR-like_helical_dom_sf"/>
</dbReference>
<feature type="compositionally biased region" description="Low complexity" evidence="2">
    <location>
        <begin position="325"/>
        <end position="335"/>
    </location>
</feature>
<keyword evidence="1" id="KW-0902">Two-component regulatory system</keyword>
<feature type="region of interest" description="Disordered" evidence="2">
    <location>
        <begin position="137"/>
        <end position="166"/>
    </location>
</feature>
<evidence type="ECO:0000256" key="1">
    <source>
        <dbReference type="ARBA" id="ARBA00023012"/>
    </source>
</evidence>
<proteinExistence type="predicted"/>
<dbReference type="PANTHER" id="PTHR34700">
    <property type="entry name" value="POTASSIUM BINDING PROTEIN KBP"/>
    <property type="match status" value="1"/>
</dbReference>
<name>A0A919CG06_9ACTN</name>
<dbReference type="InterPro" id="IPR052196">
    <property type="entry name" value="Bact_Kbp"/>
</dbReference>
<dbReference type="GO" id="GO:0000160">
    <property type="term" value="P:phosphorelay signal transduction system"/>
    <property type="evidence" value="ECO:0007669"/>
    <property type="project" value="UniProtKB-KW"/>
</dbReference>
<dbReference type="InterPro" id="IPR018392">
    <property type="entry name" value="LysM"/>
</dbReference>
<feature type="transmembrane region" description="Helical" evidence="3">
    <location>
        <begin position="60"/>
        <end position="87"/>
    </location>
</feature>
<dbReference type="EMBL" id="BMVC01000031">
    <property type="protein sequence ID" value="GHD18902.1"/>
    <property type="molecule type" value="Genomic_DNA"/>
</dbReference>
<keyword evidence="3" id="KW-0472">Membrane</keyword>
<dbReference type="Gene3D" id="3.10.350.10">
    <property type="entry name" value="LysM domain"/>
    <property type="match status" value="2"/>
</dbReference>
<dbReference type="PROSITE" id="PS51782">
    <property type="entry name" value="LYSM"/>
    <property type="match status" value="1"/>
</dbReference>
<feature type="compositionally biased region" description="Low complexity" evidence="2">
    <location>
        <begin position="143"/>
        <end position="157"/>
    </location>
</feature>
<feature type="region of interest" description="Disordered" evidence="2">
    <location>
        <begin position="229"/>
        <end position="252"/>
    </location>
</feature>
<feature type="compositionally biased region" description="Pro residues" evidence="2">
    <location>
        <begin position="371"/>
        <end position="383"/>
    </location>
</feature>
<keyword evidence="3" id="KW-1133">Transmembrane helix</keyword>
<dbReference type="InterPro" id="IPR005158">
    <property type="entry name" value="BTAD"/>
</dbReference>
<feature type="compositionally biased region" description="Low complexity" evidence="2">
    <location>
        <begin position="384"/>
        <end position="407"/>
    </location>
</feature>
<reference evidence="5" key="2">
    <citation type="submission" date="2020-09" db="EMBL/GenBank/DDBJ databases">
        <authorList>
            <person name="Sun Q."/>
            <person name="Ohkuma M."/>
        </authorList>
    </citation>
    <scope>NUCLEOTIDE SEQUENCE</scope>
    <source>
        <strain evidence="5">JCM 4637</strain>
    </source>
</reference>
<dbReference type="RefSeq" id="WP_189828419.1">
    <property type="nucleotide sequence ID" value="NZ_BMVC01000031.1"/>
</dbReference>
<dbReference type="SUPFAM" id="SSF54106">
    <property type="entry name" value="LysM domain"/>
    <property type="match status" value="1"/>
</dbReference>
<comment type="caution">
    <text evidence="5">The sequence shown here is derived from an EMBL/GenBank/DDBJ whole genome shotgun (WGS) entry which is preliminary data.</text>
</comment>
<evidence type="ECO:0000256" key="2">
    <source>
        <dbReference type="SAM" id="MobiDB-lite"/>
    </source>
</evidence>
<evidence type="ECO:0000313" key="5">
    <source>
        <dbReference type="EMBL" id="GHD18902.1"/>
    </source>
</evidence>
<feature type="compositionally biased region" description="Low complexity" evidence="2">
    <location>
        <begin position="770"/>
        <end position="782"/>
    </location>
</feature>
<feature type="region of interest" description="Disordered" evidence="2">
    <location>
        <begin position="289"/>
        <end position="407"/>
    </location>
</feature>
<dbReference type="AlphaFoldDB" id="A0A919CG06"/>
<organism evidence="5 6">
    <name type="scientific">Streptomyces finlayi</name>
    <dbReference type="NCBI Taxonomy" id="67296"/>
    <lineage>
        <taxon>Bacteria</taxon>
        <taxon>Bacillati</taxon>
        <taxon>Actinomycetota</taxon>
        <taxon>Actinomycetes</taxon>
        <taxon>Kitasatosporales</taxon>
        <taxon>Streptomycetaceae</taxon>
        <taxon>Streptomyces</taxon>
    </lineage>
</organism>